<dbReference type="InterPro" id="IPR013148">
    <property type="entry name" value="Glyco_hydro_32_N"/>
</dbReference>
<keyword evidence="9" id="KW-1185">Reference proteome</keyword>
<dbReference type="InterPro" id="IPR001362">
    <property type="entry name" value="Glyco_hydro_32"/>
</dbReference>
<dbReference type="GO" id="GO:0005987">
    <property type="term" value="P:sucrose catabolic process"/>
    <property type="evidence" value="ECO:0007669"/>
    <property type="project" value="TreeGrafter"/>
</dbReference>
<keyword evidence="5" id="KW-0732">Signal</keyword>
<evidence type="ECO:0000256" key="2">
    <source>
        <dbReference type="ARBA" id="ARBA00022801"/>
    </source>
</evidence>
<keyword evidence="3 4" id="KW-0326">Glycosidase</keyword>
<feature type="domain" description="Glycosyl hydrolase family 32 N-terminal" evidence="6">
    <location>
        <begin position="90"/>
        <end position="270"/>
    </location>
</feature>
<dbReference type="Pfam" id="PF08244">
    <property type="entry name" value="Glyco_hydro_32C"/>
    <property type="match status" value="1"/>
</dbReference>
<dbReference type="InterPro" id="IPR023296">
    <property type="entry name" value="Glyco_hydro_beta-prop_sf"/>
</dbReference>
<dbReference type="Proteomes" id="UP000799536">
    <property type="component" value="Unassembled WGS sequence"/>
</dbReference>
<protein>
    <recommendedName>
        <fullName evidence="10">Glycosyl hydrolase family 32</fullName>
    </recommendedName>
</protein>
<evidence type="ECO:0000256" key="3">
    <source>
        <dbReference type="ARBA" id="ARBA00023295"/>
    </source>
</evidence>
<dbReference type="SUPFAM" id="SSF49899">
    <property type="entry name" value="Concanavalin A-like lectins/glucanases"/>
    <property type="match status" value="1"/>
</dbReference>
<evidence type="ECO:0000313" key="8">
    <source>
        <dbReference type="EMBL" id="KAF2204103.1"/>
    </source>
</evidence>
<dbReference type="EMBL" id="ML993884">
    <property type="protein sequence ID" value="KAF2204103.1"/>
    <property type="molecule type" value="Genomic_DNA"/>
</dbReference>
<evidence type="ECO:0008006" key="10">
    <source>
        <dbReference type="Google" id="ProtNLM"/>
    </source>
</evidence>
<dbReference type="PANTHER" id="PTHR42800">
    <property type="entry name" value="EXOINULINASE INUD (AFU_ORTHOLOGUE AFUA_5G00480)"/>
    <property type="match status" value="1"/>
</dbReference>
<dbReference type="PANTHER" id="PTHR42800:SF3">
    <property type="entry name" value="GLYCOSYL HYDROLASE FAMILY 32 N-TERMINAL DOMAIN-CONTAINING PROTEIN"/>
    <property type="match status" value="1"/>
</dbReference>
<keyword evidence="2 4" id="KW-0378">Hydrolase</keyword>
<dbReference type="AlphaFoldDB" id="A0A9P4JX25"/>
<dbReference type="GO" id="GO:0005737">
    <property type="term" value="C:cytoplasm"/>
    <property type="evidence" value="ECO:0007669"/>
    <property type="project" value="TreeGrafter"/>
</dbReference>
<feature type="chain" id="PRO_5040180109" description="Glycosyl hydrolase family 32" evidence="5">
    <location>
        <begin position="21"/>
        <end position="478"/>
    </location>
</feature>
<evidence type="ECO:0000256" key="4">
    <source>
        <dbReference type="RuleBase" id="RU362110"/>
    </source>
</evidence>
<sequence length="478" mass="53557">MFWASLRFSLIFGVIPAIHSQEVLESDTIKLMSNKELFTRWRPTTHIIAPAGWLNWHPNQISWGNISWASDLVTWTDVGGWQDSQALAIGPVIKHPPDDWNVTSWRDPFFLDWPEMDDILLYGEPHYYAVFGSRIREFGPRLPFYSTPASDLTHWHYLGPLWEPAKGSSLGNAKETGPYGGNFEVASLFSLEDDNGDTHYYRMMGVQSGNTKTHNRTWSLWNEGNVSRRADGYVQFWPIAGGAADWGNLYALISFDDTKNNRRVAWGWANDELPVFAQLFVMTTEALENRNRDMEEPGNSRLIDNGHGSFTAYALGIRPLLDVIVGIREEAVYGKDACGSSHMEVVATFSNFSGAAGLAVVASPGGEEYTHVYFDPGSSIIVVDRSHSSTIDGMLRDVVQGHFQPYIFAKSGVEDITMDIFFDGSLLEVFVNDRFALTIRIYPGHKDSTNFGVYIAEGASVEVSDVEAWVGLKNVWPE</sequence>
<dbReference type="SMART" id="SM00640">
    <property type="entry name" value="Glyco_32"/>
    <property type="match status" value="1"/>
</dbReference>
<evidence type="ECO:0000256" key="1">
    <source>
        <dbReference type="ARBA" id="ARBA00009902"/>
    </source>
</evidence>
<evidence type="ECO:0000259" key="6">
    <source>
        <dbReference type="Pfam" id="PF00251"/>
    </source>
</evidence>
<evidence type="ECO:0000313" key="9">
    <source>
        <dbReference type="Proteomes" id="UP000799536"/>
    </source>
</evidence>
<dbReference type="SUPFAM" id="SSF75005">
    <property type="entry name" value="Arabinanase/levansucrase/invertase"/>
    <property type="match status" value="1"/>
</dbReference>
<dbReference type="Gene3D" id="2.60.120.560">
    <property type="entry name" value="Exo-inulinase, domain 1"/>
    <property type="match status" value="1"/>
</dbReference>
<accession>A0A9P4JX25</accession>
<proteinExistence type="inferred from homology"/>
<comment type="caution">
    <text evidence="8">The sequence shown here is derived from an EMBL/GenBank/DDBJ whole genome shotgun (WGS) entry which is preliminary data.</text>
</comment>
<dbReference type="GO" id="GO:0004575">
    <property type="term" value="F:sucrose alpha-glucosidase activity"/>
    <property type="evidence" value="ECO:0007669"/>
    <property type="project" value="TreeGrafter"/>
</dbReference>
<feature type="signal peptide" evidence="5">
    <location>
        <begin position="1"/>
        <end position="20"/>
    </location>
</feature>
<name>A0A9P4JX25_9PLEO</name>
<dbReference type="Pfam" id="PF00251">
    <property type="entry name" value="Glyco_hydro_32N"/>
    <property type="match status" value="1"/>
</dbReference>
<dbReference type="OrthoDB" id="202537at2759"/>
<reference evidence="8" key="1">
    <citation type="journal article" date="2020" name="Stud. Mycol.">
        <title>101 Dothideomycetes genomes: a test case for predicting lifestyles and emergence of pathogens.</title>
        <authorList>
            <person name="Haridas S."/>
            <person name="Albert R."/>
            <person name="Binder M."/>
            <person name="Bloem J."/>
            <person name="Labutti K."/>
            <person name="Salamov A."/>
            <person name="Andreopoulos B."/>
            <person name="Baker S."/>
            <person name="Barry K."/>
            <person name="Bills G."/>
            <person name="Bluhm B."/>
            <person name="Cannon C."/>
            <person name="Castanera R."/>
            <person name="Culley D."/>
            <person name="Daum C."/>
            <person name="Ezra D."/>
            <person name="Gonzalez J."/>
            <person name="Henrissat B."/>
            <person name="Kuo A."/>
            <person name="Liang C."/>
            <person name="Lipzen A."/>
            <person name="Lutzoni F."/>
            <person name="Magnuson J."/>
            <person name="Mondo S."/>
            <person name="Nolan M."/>
            <person name="Ohm R."/>
            <person name="Pangilinan J."/>
            <person name="Park H.-J."/>
            <person name="Ramirez L."/>
            <person name="Alfaro M."/>
            <person name="Sun H."/>
            <person name="Tritt A."/>
            <person name="Yoshinaga Y."/>
            <person name="Zwiers L.-H."/>
            <person name="Turgeon B."/>
            <person name="Goodwin S."/>
            <person name="Spatafora J."/>
            <person name="Crous P."/>
            <person name="Grigoriev I."/>
        </authorList>
    </citation>
    <scope>NUCLEOTIDE SEQUENCE</scope>
    <source>
        <strain evidence="8">ATCC 74209</strain>
    </source>
</reference>
<organism evidence="8 9">
    <name type="scientific">Delitschia confertaspora ATCC 74209</name>
    <dbReference type="NCBI Taxonomy" id="1513339"/>
    <lineage>
        <taxon>Eukaryota</taxon>
        <taxon>Fungi</taxon>
        <taxon>Dikarya</taxon>
        <taxon>Ascomycota</taxon>
        <taxon>Pezizomycotina</taxon>
        <taxon>Dothideomycetes</taxon>
        <taxon>Pleosporomycetidae</taxon>
        <taxon>Pleosporales</taxon>
        <taxon>Delitschiaceae</taxon>
        <taxon>Delitschia</taxon>
    </lineage>
</organism>
<dbReference type="InterPro" id="IPR013189">
    <property type="entry name" value="Glyco_hydro_32_C"/>
</dbReference>
<evidence type="ECO:0000259" key="7">
    <source>
        <dbReference type="Pfam" id="PF08244"/>
    </source>
</evidence>
<gene>
    <name evidence="8" type="ORF">GQ43DRAFT_446946</name>
</gene>
<comment type="similarity">
    <text evidence="1 4">Belongs to the glycosyl hydrolase 32 family.</text>
</comment>
<evidence type="ECO:0000256" key="5">
    <source>
        <dbReference type="SAM" id="SignalP"/>
    </source>
</evidence>
<feature type="domain" description="Glycosyl hydrolase family 32 C-terminal" evidence="7">
    <location>
        <begin position="337"/>
        <end position="469"/>
    </location>
</feature>
<dbReference type="InterPro" id="IPR013320">
    <property type="entry name" value="ConA-like_dom_sf"/>
</dbReference>
<dbReference type="Gene3D" id="2.115.10.20">
    <property type="entry name" value="Glycosyl hydrolase domain, family 43"/>
    <property type="match status" value="1"/>
</dbReference>